<organism evidence="2 3">
    <name type="scientific">Paraphoma chrysanthemicola</name>
    <dbReference type="NCBI Taxonomy" id="798071"/>
    <lineage>
        <taxon>Eukaryota</taxon>
        <taxon>Fungi</taxon>
        <taxon>Dikarya</taxon>
        <taxon>Ascomycota</taxon>
        <taxon>Pezizomycotina</taxon>
        <taxon>Dothideomycetes</taxon>
        <taxon>Pleosporomycetidae</taxon>
        <taxon>Pleosporales</taxon>
        <taxon>Pleosporineae</taxon>
        <taxon>Phaeosphaeriaceae</taxon>
        <taxon>Paraphoma</taxon>
    </lineage>
</organism>
<dbReference type="Proteomes" id="UP000813461">
    <property type="component" value="Unassembled WGS sequence"/>
</dbReference>
<proteinExistence type="predicted"/>
<dbReference type="AlphaFoldDB" id="A0A8K0W0G5"/>
<feature type="transmembrane region" description="Helical" evidence="1">
    <location>
        <begin position="131"/>
        <end position="157"/>
    </location>
</feature>
<accession>A0A8K0W0G5</accession>
<reference evidence="2" key="1">
    <citation type="journal article" date="2021" name="Nat. Commun.">
        <title>Genetic determinants of endophytism in the Arabidopsis root mycobiome.</title>
        <authorList>
            <person name="Mesny F."/>
            <person name="Miyauchi S."/>
            <person name="Thiergart T."/>
            <person name="Pickel B."/>
            <person name="Atanasova L."/>
            <person name="Karlsson M."/>
            <person name="Huettel B."/>
            <person name="Barry K.W."/>
            <person name="Haridas S."/>
            <person name="Chen C."/>
            <person name="Bauer D."/>
            <person name="Andreopoulos W."/>
            <person name="Pangilinan J."/>
            <person name="LaButti K."/>
            <person name="Riley R."/>
            <person name="Lipzen A."/>
            <person name="Clum A."/>
            <person name="Drula E."/>
            <person name="Henrissat B."/>
            <person name="Kohler A."/>
            <person name="Grigoriev I.V."/>
            <person name="Martin F.M."/>
            <person name="Hacquard S."/>
        </authorList>
    </citation>
    <scope>NUCLEOTIDE SEQUENCE</scope>
    <source>
        <strain evidence="2">MPI-SDFR-AT-0120</strain>
    </source>
</reference>
<feature type="transmembrane region" description="Helical" evidence="1">
    <location>
        <begin position="12"/>
        <end position="37"/>
    </location>
</feature>
<keyword evidence="1" id="KW-0472">Membrane</keyword>
<feature type="transmembrane region" description="Helical" evidence="1">
    <location>
        <begin position="49"/>
        <end position="69"/>
    </location>
</feature>
<dbReference type="GO" id="GO:0005794">
    <property type="term" value="C:Golgi apparatus"/>
    <property type="evidence" value="ECO:0007669"/>
    <property type="project" value="TreeGrafter"/>
</dbReference>
<name>A0A8K0W0G5_9PLEO</name>
<keyword evidence="1" id="KW-1133">Transmembrane helix</keyword>
<evidence type="ECO:0000313" key="2">
    <source>
        <dbReference type="EMBL" id="KAH7090371.1"/>
    </source>
</evidence>
<feature type="transmembrane region" description="Helical" evidence="1">
    <location>
        <begin position="178"/>
        <end position="202"/>
    </location>
</feature>
<dbReference type="InterPro" id="IPR040410">
    <property type="entry name" value="UPF0658_Golgi"/>
</dbReference>
<evidence type="ECO:0000313" key="3">
    <source>
        <dbReference type="Proteomes" id="UP000813461"/>
    </source>
</evidence>
<dbReference type="EMBL" id="JAGMVJ010000005">
    <property type="protein sequence ID" value="KAH7090371.1"/>
    <property type="molecule type" value="Genomic_DNA"/>
</dbReference>
<feature type="transmembrane region" description="Helical" evidence="1">
    <location>
        <begin position="214"/>
        <end position="233"/>
    </location>
</feature>
<dbReference type="PANTHER" id="PTHR34391:SF1">
    <property type="entry name" value="UPF0658 GOLGI APPARATUS MEMBRANE PROTEIN C1952.10C-RELATED"/>
    <property type="match status" value="1"/>
</dbReference>
<feature type="transmembrane region" description="Helical" evidence="1">
    <location>
        <begin position="279"/>
        <end position="304"/>
    </location>
</feature>
<sequence>MYRPRTTTEWMFFSTATLQALLTIALDIFVIITYFSWINPVIYQVPASYVVPLNFALFVLGNMYQAYLAFDALRTRNNLQLYSICVVNLCLFVFGVMRFKQTERTARSLHAGEALGNLPFTDRDVDWWGKVAWALGMEAGVVGVGSLASCVLVFLLQREFRWAVYRHISGGLEMLRRYLAYEVLLVLVRIEVYFVIGFVLLYGLVDVHYEQPEFALTIAIIPALVIQVALTIIFTKSENVFGAVVAIVLRLGEMAYLLSRILVLTGHGIRANTLLKDEMLLYAGVALALATLACLNAMLCLANFNKGLKPLLQRSSWNKSAHEFEPVNQHRYSERIELD</sequence>
<gene>
    <name evidence="2" type="ORF">FB567DRAFT_626361</name>
</gene>
<evidence type="ECO:0008006" key="4">
    <source>
        <dbReference type="Google" id="ProtNLM"/>
    </source>
</evidence>
<keyword evidence="3" id="KW-1185">Reference proteome</keyword>
<dbReference type="PANTHER" id="PTHR34391">
    <property type="entry name" value="UPF0658 GOLGI APPARATUS MEMBRANE PROTEIN C1952.10C-RELATED"/>
    <property type="match status" value="1"/>
</dbReference>
<feature type="transmembrane region" description="Helical" evidence="1">
    <location>
        <begin position="81"/>
        <end position="99"/>
    </location>
</feature>
<feature type="transmembrane region" description="Helical" evidence="1">
    <location>
        <begin position="240"/>
        <end position="259"/>
    </location>
</feature>
<protein>
    <recommendedName>
        <fullName evidence="4">Transmembrane protein</fullName>
    </recommendedName>
</protein>
<dbReference type="OrthoDB" id="10252009at2759"/>
<comment type="caution">
    <text evidence="2">The sequence shown here is derived from an EMBL/GenBank/DDBJ whole genome shotgun (WGS) entry which is preliminary data.</text>
</comment>
<evidence type="ECO:0000256" key="1">
    <source>
        <dbReference type="SAM" id="Phobius"/>
    </source>
</evidence>
<keyword evidence="1" id="KW-0812">Transmembrane</keyword>